<gene>
    <name evidence="2" type="ORF">OCBIM_22023962mg</name>
</gene>
<organism evidence="2">
    <name type="scientific">Octopus bimaculoides</name>
    <name type="common">California two-spotted octopus</name>
    <dbReference type="NCBI Taxonomy" id="37653"/>
    <lineage>
        <taxon>Eukaryota</taxon>
        <taxon>Metazoa</taxon>
        <taxon>Spiralia</taxon>
        <taxon>Lophotrochozoa</taxon>
        <taxon>Mollusca</taxon>
        <taxon>Cephalopoda</taxon>
        <taxon>Coleoidea</taxon>
        <taxon>Octopodiformes</taxon>
        <taxon>Octopoda</taxon>
        <taxon>Incirrata</taxon>
        <taxon>Octopodidae</taxon>
        <taxon>Octopus</taxon>
    </lineage>
</organism>
<feature type="non-terminal residue" evidence="2">
    <location>
        <position position="1"/>
    </location>
</feature>
<evidence type="ECO:0000256" key="1">
    <source>
        <dbReference type="SAM" id="MobiDB-lite"/>
    </source>
</evidence>
<feature type="region of interest" description="Disordered" evidence="1">
    <location>
        <begin position="1"/>
        <end position="50"/>
    </location>
</feature>
<reference evidence="2" key="1">
    <citation type="submission" date="2015-07" db="EMBL/GenBank/DDBJ databases">
        <title>MeaNS - Measles Nucleotide Surveillance Program.</title>
        <authorList>
            <person name="Tran T."/>
            <person name="Druce J."/>
        </authorList>
    </citation>
    <scope>NUCLEOTIDE SEQUENCE</scope>
    <source>
        <strain evidence="2">UCB-OBI-ISO-001</strain>
        <tissue evidence="2">Gonad</tissue>
    </source>
</reference>
<evidence type="ECO:0000313" key="2">
    <source>
        <dbReference type="EMBL" id="KOF83360.1"/>
    </source>
</evidence>
<proteinExistence type="predicted"/>
<accession>A0A0L8H3K8</accession>
<sequence length="50" mass="6033">GKDTEREREGGKESVERRNGVRGWLKERQAESERDENESEKDSKRERERE</sequence>
<dbReference type="AlphaFoldDB" id="A0A0L8H3K8"/>
<dbReference type="EMBL" id="KQ419508">
    <property type="protein sequence ID" value="KOF83360.1"/>
    <property type="molecule type" value="Genomic_DNA"/>
</dbReference>
<name>A0A0L8H3K8_OCTBM</name>
<feature type="compositionally biased region" description="Basic and acidic residues" evidence="1">
    <location>
        <begin position="40"/>
        <end position="50"/>
    </location>
</feature>
<protein>
    <submittedName>
        <fullName evidence="2">Uncharacterized protein</fullName>
    </submittedName>
</protein>
<feature type="compositionally biased region" description="Basic and acidic residues" evidence="1">
    <location>
        <begin position="1"/>
        <end position="32"/>
    </location>
</feature>